<keyword evidence="2" id="KW-1185">Reference proteome</keyword>
<evidence type="ECO:0000313" key="2">
    <source>
        <dbReference type="Proteomes" id="UP000789508"/>
    </source>
</evidence>
<organism evidence="1 2">
    <name type="scientific">Ambispora leptoticha</name>
    <dbReference type="NCBI Taxonomy" id="144679"/>
    <lineage>
        <taxon>Eukaryota</taxon>
        <taxon>Fungi</taxon>
        <taxon>Fungi incertae sedis</taxon>
        <taxon>Mucoromycota</taxon>
        <taxon>Glomeromycotina</taxon>
        <taxon>Glomeromycetes</taxon>
        <taxon>Archaeosporales</taxon>
        <taxon>Ambisporaceae</taxon>
        <taxon>Ambispora</taxon>
    </lineage>
</organism>
<dbReference type="Proteomes" id="UP000789508">
    <property type="component" value="Unassembled WGS sequence"/>
</dbReference>
<comment type="caution">
    <text evidence="1">The sequence shown here is derived from an EMBL/GenBank/DDBJ whole genome shotgun (WGS) entry which is preliminary data.</text>
</comment>
<evidence type="ECO:0000313" key="1">
    <source>
        <dbReference type="EMBL" id="CAG8553582.1"/>
    </source>
</evidence>
<reference evidence="1" key="1">
    <citation type="submission" date="2021-06" db="EMBL/GenBank/DDBJ databases">
        <authorList>
            <person name="Kallberg Y."/>
            <person name="Tangrot J."/>
            <person name="Rosling A."/>
        </authorList>
    </citation>
    <scope>NUCLEOTIDE SEQUENCE</scope>
    <source>
        <strain evidence="1">FL130A</strain>
    </source>
</reference>
<dbReference type="EMBL" id="CAJVPS010001890">
    <property type="protein sequence ID" value="CAG8553582.1"/>
    <property type="molecule type" value="Genomic_DNA"/>
</dbReference>
<feature type="non-terminal residue" evidence="1">
    <location>
        <position position="77"/>
    </location>
</feature>
<dbReference type="OrthoDB" id="2433514at2759"/>
<accession>A0A9N9B3E9</accession>
<proteinExistence type="predicted"/>
<sequence>MIEVPPGYLTREQREARLREWAIKHGEDPDKLCSDTDMIQFTKDTNDDPDTLMDMSRRERLISEEIMLRMYEDDVEF</sequence>
<gene>
    <name evidence="1" type="ORF">ALEPTO_LOCUS5998</name>
</gene>
<name>A0A9N9B3E9_9GLOM</name>
<dbReference type="AlphaFoldDB" id="A0A9N9B3E9"/>
<protein>
    <submittedName>
        <fullName evidence="1">5121_t:CDS:1</fullName>
    </submittedName>
</protein>